<dbReference type="EMBL" id="JBIRPU010000007">
    <property type="protein sequence ID" value="MFI0793590.1"/>
    <property type="molecule type" value="Genomic_DNA"/>
</dbReference>
<evidence type="ECO:0000313" key="3">
    <source>
        <dbReference type="EMBL" id="MFI0793590.1"/>
    </source>
</evidence>
<dbReference type="InterPro" id="IPR045851">
    <property type="entry name" value="AMP-bd_C_sf"/>
</dbReference>
<dbReference type="InterPro" id="IPR000873">
    <property type="entry name" value="AMP-dep_synth/lig_dom"/>
</dbReference>
<reference evidence="3 4" key="1">
    <citation type="submission" date="2024-10" db="EMBL/GenBank/DDBJ databases">
        <title>The Natural Products Discovery Center: Release of the First 8490 Sequenced Strains for Exploring Actinobacteria Biosynthetic Diversity.</title>
        <authorList>
            <person name="Kalkreuter E."/>
            <person name="Kautsar S.A."/>
            <person name="Yang D."/>
            <person name="Bader C.D."/>
            <person name="Teijaro C.N."/>
            <person name="Fluegel L."/>
            <person name="Davis C.M."/>
            <person name="Simpson J.R."/>
            <person name="Lauterbach L."/>
            <person name="Steele A.D."/>
            <person name="Gui C."/>
            <person name="Meng S."/>
            <person name="Li G."/>
            <person name="Viehrig K."/>
            <person name="Ye F."/>
            <person name="Su P."/>
            <person name="Kiefer A.F."/>
            <person name="Nichols A."/>
            <person name="Cepeda A.J."/>
            <person name="Yan W."/>
            <person name="Fan B."/>
            <person name="Jiang Y."/>
            <person name="Adhikari A."/>
            <person name="Zheng C.-J."/>
            <person name="Schuster L."/>
            <person name="Cowan T.M."/>
            <person name="Smanski M.J."/>
            <person name="Chevrette M.G."/>
            <person name="De Carvalho L.P.S."/>
            <person name="Shen B."/>
        </authorList>
    </citation>
    <scope>NUCLEOTIDE SEQUENCE [LARGE SCALE GENOMIC DNA]</scope>
    <source>
        <strain evidence="3 4">NPDC021253</strain>
    </source>
</reference>
<evidence type="ECO:0000313" key="4">
    <source>
        <dbReference type="Proteomes" id="UP001611075"/>
    </source>
</evidence>
<evidence type="ECO:0000259" key="2">
    <source>
        <dbReference type="Pfam" id="PF13193"/>
    </source>
</evidence>
<dbReference type="Proteomes" id="UP001611075">
    <property type="component" value="Unassembled WGS sequence"/>
</dbReference>
<dbReference type="InterPro" id="IPR020845">
    <property type="entry name" value="AMP-binding_CS"/>
</dbReference>
<evidence type="ECO:0000259" key="1">
    <source>
        <dbReference type="Pfam" id="PF00501"/>
    </source>
</evidence>
<feature type="domain" description="AMP-binding enzyme C-terminal" evidence="2">
    <location>
        <begin position="457"/>
        <end position="531"/>
    </location>
</feature>
<dbReference type="Pfam" id="PF13193">
    <property type="entry name" value="AMP-binding_C"/>
    <property type="match status" value="1"/>
</dbReference>
<dbReference type="PANTHER" id="PTHR43201:SF32">
    <property type="entry name" value="2-SUCCINYLBENZOATE--COA LIGASE, CHLOROPLASTIC_PEROXISOMAL"/>
    <property type="match status" value="1"/>
</dbReference>
<organism evidence="3 4">
    <name type="scientific">Micromonospora rubida</name>
    <dbReference type="NCBI Taxonomy" id="2697657"/>
    <lineage>
        <taxon>Bacteria</taxon>
        <taxon>Bacillati</taxon>
        <taxon>Actinomycetota</taxon>
        <taxon>Actinomycetes</taxon>
        <taxon>Micromonosporales</taxon>
        <taxon>Micromonosporaceae</taxon>
        <taxon>Micromonospora</taxon>
    </lineage>
</organism>
<protein>
    <submittedName>
        <fullName evidence="3">Class I adenylate-forming enzyme family protein</fullName>
    </submittedName>
</protein>
<dbReference type="Gene3D" id="3.30.300.30">
    <property type="match status" value="1"/>
</dbReference>
<dbReference type="SUPFAM" id="SSF56801">
    <property type="entry name" value="Acetyl-CoA synthetase-like"/>
    <property type="match status" value="1"/>
</dbReference>
<dbReference type="Gene3D" id="3.40.50.12780">
    <property type="entry name" value="N-terminal domain of ligase-like"/>
    <property type="match status" value="1"/>
</dbReference>
<dbReference type="InterPro" id="IPR025110">
    <property type="entry name" value="AMP-bd_C"/>
</dbReference>
<dbReference type="Pfam" id="PF00501">
    <property type="entry name" value="AMP-binding"/>
    <property type="match status" value="1"/>
</dbReference>
<dbReference type="PROSITE" id="PS00455">
    <property type="entry name" value="AMP_BINDING"/>
    <property type="match status" value="1"/>
</dbReference>
<sequence>MPRHSPVSLRFISLGHWSSHFSRTGRRNRVMSTTHVHYFQQLLTRFDADPDRVVLVSRGVLLTAGELADATRRAAAVMGRHGITRGDVVCILTEPNTAATLILRWAANLVGATAAHVRGMNAVVPDDELRVELQRAVVADLGARMLAVDPANEERARDLVLNAADRPILAVLGAGQADTVDLTAGSGDGVGPCADIVDGDLALITQTSGSSGLPKGVCWTFGVKNEMATSAVGRSGRTNLLITAPLTHSSGFGADDTLVTGGMVVLHNGFDAGAVLRAVAEYRIGRLILGTPQVYALAEHPDRAGTDLSSLTELIYTGSHGAPLRLREAREIFGPVLIQVYGTTETGVLTMLFPDDHGDLRACGTVGRPLSPEALSIRDPETGAALPAGEVGEVCAIPRWPIAGYWHEPKLTAALVRDGWVRTGDLGHLDADGYLHLSGRIADMMKVKGLRIHPEAVERVLSQAPGVSQVAVCGVEDPDRVERIYAAVVPKPGAVVDLQELRRHVAEALSDNHVPSLIEICQELPVTGPGKPDRVQLRADGRAALTRPVSRV</sequence>
<proteinExistence type="predicted"/>
<comment type="caution">
    <text evidence="3">The sequence shown here is derived from an EMBL/GenBank/DDBJ whole genome shotgun (WGS) entry which is preliminary data.</text>
</comment>
<keyword evidence="4" id="KW-1185">Reference proteome</keyword>
<feature type="domain" description="AMP-dependent synthetase/ligase" evidence="1">
    <location>
        <begin position="48"/>
        <end position="406"/>
    </location>
</feature>
<dbReference type="InterPro" id="IPR042099">
    <property type="entry name" value="ANL_N_sf"/>
</dbReference>
<dbReference type="CDD" id="cd04433">
    <property type="entry name" value="AFD_class_I"/>
    <property type="match status" value="1"/>
</dbReference>
<dbReference type="RefSeq" id="WP_396679165.1">
    <property type="nucleotide sequence ID" value="NZ_JBIRPU010000007.1"/>
</dbReference>
<name>A0ABW7SIS0_9ACTN</name>
<gene>
    <name evidence="3" type="ORF">ACH4OY_12995</name>
</gene>
<dbReference type="PANTHER" id="PTHR43201">
    <property type="entry name" value="ACYL-COA SYNTHETASE"/>
    <property type="match status" value="1"/>
</dbReference>
<accession>A0ABW7SIS0</accession>